<keyword evidence="3" id="KW-1185">Reference proteome</keyword>
<name>M4C5H7_HYAAE</name>
<dbReference type="AlphaFoldDB" id="M4C5H7"/>
<accession>M4C5H7</accession>
<sequence>MGYGGVRPCQNAVTGINQQDLSKTVKSGEYGSKQPKCKVTATGSTSHTGRSCVSLGPAMSTPRSDYHRGYHLREGSWACSIAWYS</sequence>
<feature type="compositionally biased region" description="Polar residues" evidence="1">
    <location>
        <begin position="41"/>
        <end position="51"/>
    </location>
</feature>
<reference evidence="2" key="2">
    <citation type="submission" date="2015-06" db="UniProtKB">
        <authorList>
            <consortium name="EnsemblProtists"/>
        </authorList>
    </citation>
    <scope>IDENTIFICATION</scope>
    <source>
        <strain evidence="2">Emoy2</strain>
    </source>
</reference>
<dbReference type="InParanoid" id="M4C5H7"/>
<feature type="region of interest" description="Disordered" evidence="1">
    <location>
        <begin position="25"/>
        <end position="56"/>
    </location>
</feature>
<dbReference type="HOGENOM" id="CLU_2517404_0_0_1"/>
<evidence type="ECO:0000313" key="3">
    <source>
        <dbReference type="Proteomes" id="UP000011713"/>
    </source>
</evidence>
<dbReference type="EMBL" id="JH598363">
    <property type="status" value="NOT_ANNOTATED_CDS"/>
    <property type="molecule type" value="Genomic_DNA"/>
</dbReference>
<dbReference type="Proteomes" id="UP000011713">
    <property type="component" value="Unassembled WGS sequence"/>
</dbReference>
<proteinExistence type="predicted"/>
<protein>
    <submittedName>
        <fullName evidence="2">Uncharacterized protein</fullName>
    </submittedName>
</protein>
<dbReference type="EnsemblProtists" id="HpaT814353">
    <property type="protein sequence ID" value="HpaP814353"/>
    <property type="gene ID" value="HpaG814353"/>
</dbReference>
<evidence type="ECO:0000256" key="1">
    <source>
        <dbReference type="SAM" id="MobiDB-lite"/>
    </source>
</evidence>
<dbReference type="VEuPathDB" id="FungiDB:HpaG814353"/>
<evidence type="ECO:0000313" key="2">
    <source>
        <dbReference type="EnsemblProtists" id="HpaP814353"/>
    </source>
</evidence>
<organism evidence="2 3">
    <name type="scientific">Hyaloperonospora arabidopsidis (strain Emoy2)</name>
    <name type="common">Downy mildew agent</name>
    <name type="synonym">Peronospora arabidopsidis</name>
    <dbReference type="NCBI Taxonomy" id="559515"/>
    <lineage>
        <taxon>Eukaryota</taxon>
        <taxon>Sar</taxon>
        <taxon>Stramenopiles</taxon>
        <taxon>Oomycota</taxon>
        <taxon>Peronosporomycetes</taxon>
        <taxon>Peronosporales</taxon>
        <taxon>Peronosporaceae</taxon>
        <taxon>Hyaloperonospora</taxon>
    </lineage>
</organism>
<reference evidence="3" key="1">
    <citation type="journal article" date="2010" name="Science">
        <title>Signatures of adaptation to obligate biotrophy in the Hyaloperonospora arabidopsidis genome.</title>
        <authorList>
            <person name="Baxter L."/>
            <person name="Tripathy S."/>
            <person name="Ishaque N."/>
            <person name="Boot N."/>
            <person name="Cabral A."/>
            <person name="Kemen E."/>
            <person name="Thines M."/>
            <person name="Ah-Fong A."/>
            <person name="Anderson R."/>
            <person name="Badejoko W."/>
            <person name="Bittner-Eddy P."/>
            <person name="Boore J.L."/>
            <person name="Chibucos M.C."/>
            <person name="Coates M."/>
            <person name="Dehal P."/>
            <person name="Delehaunty K."/>
            <person name="Dong S."/>
            <person name="Downton P."/>
            <person name="Dumas B."/>
            <person name="Fabro G."/>
            <person name="Fronick C."/>
            <person name="Fuerstenberg S.I."/>
            <person name="Fulton L."/>
            <person name="Gaulin E."/>
            <person name="Govers F."/>
            <person name="Hughes L."/>
            <person name="Humphray S."/>
            <person name="Jiang R.H."/>
            <person name="Judelson H."/>
            <person name="Kamoun S."/>
            <person name="Kyung K."/>
            <person name="Meijer H."/>
            <person name="Minx P."/>
            <person name="Morris P."/>
            <person name="Nelson J."/>
            <person name="Phuntumart V."/>
            <person name="Qutob D."/>
            <person name="Rehmany A."/>
            <person name="Rougon-Cardoso A."/>
            <person name="Ryden P."/>
            <person name="Torto-Alalibo T."/>
            <person name="Studholme D."/>
            <person name="Wang Y."/>
            <person name="Win J."/>
            <person name="Wood J."/>
            <person name="Clifton S.W."/>
            <person name="Rogers J."/>
            <person name="Van den Ackerveken G."/>
            <person name="Jones J.D."/>
            <person name="McDowell J.M."/>
            <person name="Beynon J."/>
            <person name="Tyler B.M."/>
        </authorList>
    </citation>
    <scope>NUCLEOTIDE SEQUENCE [LARGE SCALE GENOMIC DNA]</scope>
    <source>
        <strain evidence="3">Emoy2</strain>
    </source>
</reference>